<dbReference type="RefSeq" id="WP_009136523.1">
    <property type="nucleotide sequence ID" value="NZ_JH594596.1"/>
</dbReference>
<dbReference type="STRING" id="742817.HMPREF9449_01375"/>
<keyword evidence="5" id="KW-0418">Kinase</keyword>
<dbReference type="InterPro" id="IPR003661">
    <property type="entry name" value="HisK_dim/P_dom"/>
</dbReference>
<dbReference type="InterPro" id="IPR036890">
    <property type="entry name" value="HATPase_C_sf"/>
</dbReference>
<dbReference type="PROSITE" id="PS50109">
    <property type="entry name" value="HIS_KIN"/>
    <property type="match status" value="1"/>
</dbReference>
<comment type="caution">
    <text evidence="9">The sequence shown here is derived from an EMBL/GenBank/DDBJ whole genome shotgun (WGS) entry which is preliminary data.</text>
</comment>
<dbReference type="EC" id="2.7.13.3" evidence="2"/>
<dbReference type="CDD" id="cd16922">
    <property type="entry name" value="HATPase_EvgS-ArcB-TorS-like"/>
    <property type="match status" value="1"/>
</dbReference>
<evidence type="ECO:0000259" key="8">
    <source>
        <dbReference type="PROSITE" id="PS50109"/>
    </source>
</evidence>
<reference evidence="9 10" key="1">
    <citation type="submission" date="2012-01" db="EMBL/GenBank/DDBJ databases">
        <title>The Genome Sequence of Odoribacter laneus YIT 12061.</title>
        <authorList>
            <consortium name="The Broad Institute Genome Sequencing Platform"/>
            <person name="Earl A."/>
            <person name="Ward D."/>
            <person name="Feldgarden M."/>
            <person name="Gevers D."/>
            <person name="Morotomi M."/>
            <person name="Young S.K."/>
            <person name="Zeng Q."/>
            <person name="Gargeya S."/>
            <person name="Fitzgerald M."/>
            <person name="Haas B."/>
            <person name="Abouelleil A."/>
            <person name="Alvarado L."/>
            <person name="Arachchi H.M."/>
            <person name="Berlin A."/>
            <person name="Chapman S.B."/>
            <person name="Gearin G."/>
            <person name="Goldberg J."/>
            <person name="Griggs A."/>
            <person name="Gujja S."/>
            <person name="Hansen M."/>
            <person name="Heiman D."/>
            <person name="Howarth C."/>
            <person name="Larimer J."/>
            <person name="Lui A."/>
            <person name="MacDonald P.J.P."/>
            <person name="McCowen C."/>
            <person name="Montmayeur A."/>
            <person name="Murphy C."/>
            <person name="Neiman D."/>
            <person name="Pearson M."/>
            <person name="Priest M."/>
            <person name="Roberts A."/>
            <person name="Saif S."/>
            <person name="Shea T."/>
            <person name="Sisk P."/>
            <person name="Stolte C."/>
            <person name="Sykes S."/>
            <person name="Wortman J."/>
            <person name="Nusbaum C."/>
            <person name="Birren B."/>
        </authorList>
    </citation>
    <scope>NUCLEOTIDE SEQUENCE [LARGE SCALE GENOMIC DNA]</scope>
    <source>
        <strain evidence="9 10">YIT 12061</strain>
    </source>
</reference>
<dbReference type="InterPro" id="IPR005467">
    <property type="entry name" value="His_kinase_dom"/>
</dbReference>
<keyword evidence="7" id="KW-1133">Transmembrane helix</keyword>
<dbReference type="SMART" id="SM00387">
    <property type="entry name" value="HATPase_c"/>
    <property type="match status" value="1"/>
</dbReference>
<evidence type="ECO:0000256" key="2">
    <source>
        <dbReference type="ARBA" id="ARBA00012438"/>
    </source>
</evidence>
<dbReference type="GO" id="GO:0000155">
    <property type="term" value="F:phosphorelay sensor kinase activity"/>
    <property type="evidence" value="ECO:0007669"/>
    <property type="project" value="InterPro"/>
</dbReference>
<dbReference type="GeneID" id="98068948"/>
<keyword evidence="6" id="KW-0902">Two-component regulatory system</keyword>
<dbReference type="InterPro" id="IPR003594">
    <property type="entry name" value="HATPase_dom"/>
</dbReference>
<keyword evidence="4" id="KW-0808">Transferase</keyword>
<dbReference type="Proteomes" id="UP000004892">
    <property type="component" value="Unassembled WGS sequence"/>
</dbReference>
<evidence type="ECO:0000256" key="5">
    <source>
        <dbReference type="ARBA" id="ARBA00022777"/>
    </source>
</evidence>
<dbReference type="HOGENOM" id="CLU_000445_38_0_10"/>
<comment type="catalytic activity">
    <reaction evidence="1">
        <text>ATP + protein L-histidine = ADP + protein N-phospho-L-histidine.</text>
        <dbReference type="EC" id="2.7.13.3"/>
    </reaction>
</comment>
<dbReference type="PANTHER" id="PTHR43711">
    <property type="entry name" value="TWO-COMPONENT HISTIDINE KINASE"/>
    <property type="match status" value="1"/>
</dbReference>
<evidence type="ECO:0000256" key="7">
    <source>
        <dbReference type="SAM" id="Phobius"/>
    </source>
</evidence>
<dbReference type="PRINTS" id="PR00344">
    <property type="entry name" value="BCTRLSENSOR"/>
</dbReference>
<evidence type="ECO:0000313" key="10">
    <source>
        <dbReference type="Proteomes" id="UP000004892"/>
    </source>
</evidence>
<dbReference type="Pfam" id="PF00512">
    <property type="entry name" value="HisKA"/>
    <property type="match status" value="1"/>
</dbReference>
<dbReference type="PATRIC" id="fig|742817.3.peg.1459"/>
<organism evidence="9 10">
    <name type="scientific">Odoribacter laneus YIT 12061</name>
    <dbReference type="NCBI Taxonomy" id="742817"/>
    <lineage>
        <taxon>Bacteria</taxon>
        <taxon>Pseudomonadati</taxon>
        <taxon>Bacteroidota</taxon>
        <taxon>Bacteroidia</taxon>
        <taxon>Bacteroidales</taxon>
        <taxon>Odoribacteraceae</taxon>
        <taxon>Odoribacter</taxon>
    </lineage>
</organism>
<dbReference type="InterPro" id="IPR036097">
    <property type="entry name" value="HisK_dim/P_sf"/>
</dbReference>
<dbReference type="SMART" id="SM00388">
    <property type="entry name" value="HisKA"/>
    <property type="match status" value="1"/>
</dbReference>
<accession>H1DGI9</accession>
<proteinExistence type="predicted"/>
<dbReference type="AlphaFoldDB" id="H1DGI9"/>
<evidence type="ECO:0000256" key="6">
    <source>
        <dbReference type="ARBA" id="ARBA00023012"/>
    </source>
</evidence>
<dbReference type="eggNOG" id="COG2205">
    <property type="taxonomic scope" value="Bacteria"/>
</dbReference>
<dbReference type="PANTHER" id="PTHR43711:SF31">
    <property type="entry name" value="HISTIDINE KINASE"/>
    <property type="match status" value="1"/>
</dbReference>
<dbReference type="Gene3D" id="3.30.565.10">
    <property type="entry name" value="Histidine kinase-like ATPase, C-terminal domain"/>
    <property type="match status" value="1"/>
</dbReference>
<keyword evidence="10" id="KW-1185">Reference proteome</keyword>
<feature type="transmembrane region" description="Helical" evidence="7">
    <location>
        <begin position="430"/>
        <end position="449"/>
    </location>
</feature>
<dbReference type="CDD" id="cd00082">
    <property type="entry name" value="HisKA"/>
    <property type="match status" value="1"/>
</dbReference>
<dbReference type="InterPro" id="IPR004358">
    <property type="entry name" value="Sig_transdc_His_kin-like_C"/>
</dbReference>
<dbReference type="EMBL" id="ADMC01000021">
    <property type="protein sequence ID" value="EHP47973.1"/>
    <property type="molecule type" value="Genomic_DNA"/>
</dbReference>
<keyword evidence="3" id="KW-0597">Phosphoprotein</keyword>
<dbReference type="SUPFAM" id="SSF55874">
    <property type="entry name" value="ATPase domain of HSP90 chaperone/DNA topoisomerase II/histidine kinase"/>
    <property type="match status" value="1"/>
</dbReference>
<dbReference type="Pfam" id="PF02518">
    <property type="entry name" value="HATPase_c"/>
    <property type="match status" value="1"/>
</dbReference>
<dbReference type="Gene3D" id="1.10.287.130">
    <property type="match status" value="1"/>
</dbReference>
<evidence type="ECO:0000313" key="9">
    <source>
        <dbReference type="EMBL" id="EHP47973.1"/>
    </source>
</evidence>
<name>H1DGI9_9BACT</name>
<gene>
    <name evidence="9" type="ORF">HMPREF9449_01375</name>
</gene>
<evidence type="ECO:0000256" key="1">
    <source>
        <dbReference type="ARBA" id="ARBA00000085"/>
    </source>
</evidence>
<keyword evidence="7" id="KW-0472">Membrane</keyword>
<dbReference type="SUPFAM" id="SSF47384">
    <property type="entry name" value="Homodimeric domain of signal transducing histidine kinase"/>
    <property type="match status" value="1"/>
</dbReference>
<protein>
    <recommendedName>
        <fullName evidence="2">histidine kinase</fullName>
        <ecNumber evidence="2">2.7.13.3</ecNumber>
    </recommendedName>
</protein>
<evidence type="ECO:0000256" key="3">
    <source>
        <dbReference type="ARBA" id="ARBA00022553"/>
    </source>
</evidence>
<feature type="domain" description="Histidine kinase" evidence="8">
    <location>
        <begin position="733"/>
        <end position="944"/>
    </location>
</feature>
<keyword evidence="7" id="KW-0812">Transmembrane</keyword>
<sequence length="945" mass="108869">MKIYFILFLFCLIGYKGNASRVASEESNPQRVLILHSYSENTTWSTQLIHEIDSLLSSQYPDLHIYIGNLNCDEPSNHSSLQLGLRAALWQMAEQEGETFNVHTDLSLASIFPREVKPDAIVLLGDEAEAVYKMLHLVMGKWKYIPTVSCAVFEERPHITWIPENKPDFLQLEPNKNLLVKNAVAKAFKQHQAYLQYMGKDAIPQDCVLLEGEWFYINRLPNTKIYSRLFIKENLEMMKQLMPETKEIVWVDDSYLKTDYTLFKLKQEVGKIFPQARFTAITHNKLNTDSIFDMMMEPVKNRFFITYSWNTNGLYSLRPEKTLDSLFNQVLSCPIVTLSERNLENNNYWLGGVHFRPEECALKTFQAIDQILKGNAVDSIPQQTLTHAETHLNMTALKRFGLANRVKTLKGDLVLLNIPPSFYEKYERQILGITIVLFLLAGIYIFFISRRRFTKAMQRESENYQRLYDKLHTIYQTSSLNFALYDDKGQLLFRITDGQKYTLPSDKNELFTKNLFSNPYLNKELKNQIKARQNVSCELEITFNNPKKQFFQLVIKPLEANVYGRACYMAIATDLTSVMQERQAKKETEHMFNYISESAQIGVAIYNILDGEGFATPRWYENLNEEPQKGVLPAYKQVSAGDREQLLAHQNKIKQVHIQQPFAQDIQVTDKEGTSHWIREYIFIKSFAPQKGEILVVELNQNVDAEKHRETKLEYLKEQAEISNRETQQFLTNISHEIRTPLNAIVGFSSLLGSCDNSDEISTLMPIITQNNQLLVALIDNILHLSKIDSGTFTFHFAPIELQTVFKNWETYAQKNLNNKSLSLFLELPAETAILYTDEVQLDTVMKNLISNAVKFTDTGNIVIGYRREKEKHYFFVKDTGIGIPLEKQKLIFKRFEKLNSFTQGTGLGLALCRSIILHLGGEIGVESAPGQGSLFYFTLSDKIE</sequence>
<dbReference type="InterPro" id="IPR050736">
    <property type="entry name" value="Sensor_HK_Regulatory"/>
</dbReference>
<evidence type="ECO:0000256" key="4">
    <source>
        <dbReference type="ARBA" id="ARBA00022679"/>
    </source>
</evidence>